<dbReference type="InterPro" id="IPR018640">
    <property type="entry name" value="DUF2063"/>
</dbReference>
<dbReference type="EMBL" id="JACICF010000001">
    <property type="protein sequence ID" value="MBB3764047.1"/>
    <property type="molecule type" value="Genomic_DNA"/>
</dbReference>
<dbReference type="RefSeq" id="WP_221184830.1">
    <property type="nucleotide sequence ID" value="NZ_JACICF010000001.1"/>
</dbReference>
<dbReference type="Proteomes" id="UP000578569">
    <property type="component" value="Unassembled WGS sequence"/>
</dbReference>
<comment type="caution">
    <text evidence="2">The sequence shown here is derived from an EMBL/GenBank/DDBJ whole genome shotgun (WGS) entry which is preliminary data.</text>
</comment>
<evidence type="ECO:0000313" key="2">
    <source>
        <dbReference type="EMBL" id="MBB3764047.1"/>
    </source>
</evidence>
<dbReference type="Pfam" id="PF09836">
    <property type="entry name" value="DUF2063"/>
    <property type="match status" value="1"/>
</dbReference>
<name>A0A839Z1X8_9SPHN</name>
<protein>
    <recommendedName>
        <fullName evidence="1">Putative DNA-binding domain-containing protein</fullName>
    </recommendedName>
</protein>
<keyword evidence="3" id="KW-1185">Reference proteome</keyword>
<organism evidence="2 3">
    <name type="scientific">Sphingomicrobium lutaoense</name>
    <dbReference type="NCBI Taxonomy" id="515949"/>
    <lineage>
        <taxon>Bacteria</taxon>
        <taxon>Pseudomonadati</taxon>
        <taxon>Pseudomonadota</taxon>
        <taxon>Alphaproteobacteria</taxon>
        <taxon>Sphingomonadales</taxon>
        <taxon>Sphingomonadaceae</taxon>
        <taxon>Sphingomicrobium</taxon>
    </lineage>
</organism>
<dbReference type="AlphaFoldDB" id="A0A839Z1X8"/>
<sequence length="221" mass="23693">MSELIAKGPAAYRDGLFAAPRAAALRALRAHANTISHARYKALEDSFPLTRQAMGGEAFHALAERYLRNDAPRARPLRLIGADFAERIDDPAIADLADAEWAMLEAYGAAEAPAIEMQSIAGQSPEQLVAARVALHPAARLVALRRPEVFAWEGMPATGEPWLLVTRPASEQRVAQVSDAVARAVRAARNGCVMGELFELDAPAVTLLVQTGALRPLVEGV</sequence>
<proteinExistence type="predicted"/>
<accession>A0A839Z1X8</accession>
<evidence type="ECO:0000313" key="3">
    <source>
        <dbReference type="Proteomes" id="UP000578569"/>
    </source>
</evidence>
<reference evidence="2 3" key="1">
    <citation type="submission" date="2020-08" db="EMBL/GenBank/DDBJ databases">
        <title>Genomic Encyclopedia of Type Strains, Phase IV (KMG-IV): sequencing the most valuable type-strain genomes for metagenomic binning, comparative biology and taxonomic classification.</title>
        <authorList>
            <person name="Goeker M."/>
        </authorList>
    </citation>
    <scope>NUCLEOTIDE SEQUENCE [LARGE SCALE GENOMIC DNA]</scope>
    <source>
        <strain evidence="2 3">DSM 24194</strain>
    </source>
</reference>
<feature type="domain" description="Putative DNA-binding" evidence="1">
    <location>
        <begin position="20"/>
        <end position="86"/>
    </location>
</feature>
<evidence type="ECO:0000259" key="1">
    <source>
        <dbReference type="Pfam" id="PF09836"/>
    </source>
</evidence>
<gene>
    <name evidence="2" type="ORF">FHS50_001070</name>
</gene>